<dbReference type="GO" id="GO:0003700">
    <property type="term" value="F:DNA-binding transcription factor activity"/>
    <property type="evidence" value="ECO:0007669"/>
    <property type="project" value="TreeGrafter"/>
</dbReference>
<dbReference type="Pfam" id="PF13377">
    <property type="entry name" value="Peripla_BP_3"/>
    <property type="match status" value="1"/>
</dbReference>
<keyword evidence="7" id="KW-1185">Reference proteome</keyword>
<keyword evidence="4" id="KW-0804">Transcription</keyword>
<dbReference type="InterPro" id="IPR000843">
    <property type="entry name" value="HTH_LacI"/>
</dbReference>
<evidence type="ECO:0000313" key="7">
    <source>
        <dbReference type="Proteomes" id="UP001152766"/>
    </source>
</evidence>
<evidence type="ECO:0000256" key="4">
    <source>
        <dbReference type="ARBA" id="ARBA00023163"/>
    </source>
</evidence>
<dbReference type="SUPFAM" id="SSF53822">
    <property type="entry name" value="Periplasmic binding protein-like I"/>
    <property type="match status" value="1"/>
</dbReference>
<dbReference type="RefSeq" id="WP_268150826.1">
    <property type="nucleotide sequence ID" value="NZ_JAPPUW010000010.1"/>
</dbReference>
<dbReference type="InterPro" id="IPR028082">
    <property type="entry name" value="Peripla_BP_I"/>
</dbReference>
<accession>A0A9X4R6G1</accession>
<keyword evidence="3" id="KW-0238">DNA-binding</keyword>
<dbReference type="PANTHER" id="PTHR30146:SF148">
    <property type="entry name" value="HTH-TYPE TRANSCRIPTIONAL REPRESSOR PURR-RELATED"/>
    <property type="match status" value="1"/>
</dbReference>
<sequence>MTSSATIYEVAAAANVSVRTVSRYLNDPNCVSTKTSALIVGAMQALKYRPSIAARSLKGVKTNLIGVVSDRITTSPDSFELIKGLQLAAKQQGKRLLIAESGGSDEDIPSLIDELIEHRVDALIFATHFHRPIDAALLERADDLRMVLLNCYAPRGEFPAVVPDDEQGAREGLAHLYELKHKRVVVFELYPDMRATQLRHKGYLKAAKDHGAPEPIFVQGSQGGSPDDEFAAIDALVSEVLRVHKPTAMVAGNDKMAARIIQCLHKRQIAVPDQVSVLGFDDHPMLVHATDPPLTSVRLPYLQMGMRAAQLACDPSQTGKVKERCDVQTRASVAGVASGGRR</sequence>
<dbReference type="Gene3D" id="3.40.50.2300">
    <property type="match status" value="2"/>
</dbReference>
<dbReference type="EMBL" id="SGUG01000107">
    <property type="protein sequence ID" value="MDG0865452.1"/>
    <property type="molecule type" value="Genomic_DNA"/>
</dbReference>
<protein>
    <submittedName>
        <fullName evidence="6">LacI family transcriptional regulator</fullName>
    </submittedName>
</protein>
<comment type="caution">
    <text evidence="6">The sequence shown here is derived from an EMBL/GenBank/DDBJ whole genome shotgun (WGS) entry which is preliminary data.</text>
</comment>
<dbReference type="SUPFAM" id="SSF47413">
    <property type="entry name" value="lambda repressor-like DNA-binding domains"/>
    <property type="match status" value="1"/>
</dbReference>
<evidence type="ECO:0000256" key="2">
    <source>
        <dbReference type="ARBA" id="ARBA00023015"/>
    </source>
</evidence>
<dbReference type="InterPro" id="IPR010982">
    <property type="entry name" value="Lambda_DNA-bd_dom_sf"/>
</dbReference>
<dbReference type="InterPro" id="IPR046335">
    <property type="entry name" value="LacI/GalR-like_sensor"/>
</dbReference>
<evidence type="ECO:0000256" key="3">
    <source>
        <dbReference type="ARBA" id="ARBA00023125"/>
    </source>
</evidence>
<evidence type="ECO:0000313" key="6">
    <source>
        <dbReference type="EMBL" id="MDG0865452.1"/>
    </source>
</evidence>
<dbReference type="SMART" id="SM00354">
    <property type="entry name" value="HTH_LACI"/>
    <property type="match status" value="1"/>
</dbReference>
<dbReference type="CDD" id="cd06288">
    <property type="entry name" value="PBP1_sucrose_transcription_regulator"/>
    <property type="match status" value="1"/>
</dbReference>
<dbReference type="PROSITE" id="PS50932">
    <property type="entry name" value="HTH_LACI_2"/>
    <property type="match status" value="1"/>
</dbReference>
<dbReference type="Pfam" id="PF00356">
    <property type="entry name" value="LacI"/>
    <property type="match status" value="1"/>
</dbReference>
<dbReference type="Gene3D" id="1.10.260.40">
    <property type="entry name" value="lambda repressor-like DNA-binding domains"/>
    <property type="match status" value="1"/>
</dbReference>
<dbReference type="PANTHER" id="PTHR30146">
    <property type="entry name" value="LACI-RELATED TRANSCRIPTIONAL REPRESSOR"/>
    <property type="match status" value="1"/>
</dbReference>
<proteinExistence type="predicted"/>
<dbReference type="CDD" id="cd01392">
    <property type="entry name" value="HTH_LacI"/>
    <property type="match status" value="1"/>
</dbReference>
<gene>
    <name evidence="6" type="ORF">EXJ73_23655</name>
</gene>
<feature type="domain" description="HTH lacI-type" evidence="5">
    <location>
        <begin position="5"/>
        <end position="59"/>
    </location>
</feature>
<dbReference type="Proteomes" id="UP001152766">
    <property type="component" value="Unassembled WGS sequence"/>
</dbReference>
<name>A0A9X4R6G1_9BURK</name>
<dbReference type="PROSITE" id="PS00356">
    <property type="entry name" value="HTH_LACI_1"/>
    <property type="match status" value="1"/>
</dbReference>
<evidence type="ECO:0000259" key="5">
    <source>
        <dbReference type="PROSITE" id="PS50932"/>
    </source>
</evidence>
<reference evidence="6" key="1">
    <citation type="submission" date="2019-02" db="EMBL/GenBank/DDBJ databases">
        <title>Draft genome of the type strain Pelomonas aquatica CCUG 52575T.</title>
        <authorList>
            <person name="Gomila M."/>
            <person name="Lalucat J."/>
        </authorList>
    </citation>
    <scope>NUCLEOTIDE SEQUENCE</scope>
    <source>
        <strain evidence="6">CCUG 52575</strain>
    </source>
</reference>
<organism evidence="6 7">
    <name type="scientific">Pelomonas aquatica</name>
    <dbReference type="NCBI Taxonomy" id="431058"/>
    <lineage>
        <taxon>Bacteria</taxon>
        <taxon>Pseudomonadati</taxon>
        <taxon>Pseudomonadota</taxon>
        <taxon>Betaproteobacteria</taxon>
        <taxon>Burkholderiales</taxon>
        <taxon>Sphaerotilaceae</taxon>
        <taxon>Roseateles</taxon>
    </lineage>
</organism>
<evidence type="ECO:0000256" key="1">
    <source>
        <dbReference type="ARBA" id="ARBA00022491"/>
    </source>
</evidence>
<keyword evidence="1" id="KW-0678">Repressor</keyword>
<dbReference type="GO" id="GO:0000976">
    <property type="term" value="F:transcription cis-regulatory region binding"/>
    <property type="evidence" value="ECO:0007669"/>
    <property type="project" value="TreeGrafter"/>
</dbReference>
<dbReference type="AlphaFoldDB" id="A0A9X4R6G1"/>
<keyword evidence="2" id="KW-0805">Transcription regulation</keyword>